<keyword evidence="1" id="KW-0547">Nucleotide-binding</keyword>
<organism evidence="3 4">
    <name type="scientific">Austropuccinia psidii MF-1</name>
    <dbReference type="NCBI Taxonomy" id="1389203"/>
    <lineage>
        <taxon>Eukaryota</taxon>
        <taxon>Fungi</taxon>
        <taxon>Dikarya</taxon>
        <taxon>Basidiomycota</taxon>
        <taxon>Pucciniomycotina</taxon>
        <taxon>Pucciniomycetes</taxon>
        <taxon>Pucciniales</taxon>
        <taxon>Sphaerophragmiaceae</taxon>
        <taxon>Austropuccinia</taxon>
    </lineage>
</organism>
<evidence type="ECO:0000313" key="4">
    <source>
        <dbReference type="Proteomes" id="UP000765509"/>
    </source>
</evidence>
<evidence type="ECO:0000259" key="2">
    <source>
        <dbReference type="Pfam" id="PF05970"/>
    </source>
</evidence>
<sequence>MQMGKNAYAVCASGIAALLLIDGKTAHSEFAIPLIVHKDSTCNWFPKDSQAKRLQALHVIIWDEISMQHQYGIEEVDCSLRDLRWCDKPFGGISVLFSGDFRQILPIGNLRLEVKDCGNASTGNNFAEWLQCVGEGSLQESDISSLDISDLNHFFSENPQAGVQRVVSFVYGNVNSIISDESTEGLAAYYKSRGIVTPLNSSVHDINTTLLQNISQRQFISRYIDSPNEDSQNTVPEEILNAIRVP</sequence>
<dbReference type="AlphaFoldDB" id="A0A9Q3KU79"/>
<dbReference type="GO" id="GO:0000723">
    <property type="term" value="P:telomere maintenance"/>
    <property type="evidence" value="ECO:0007669"/>
    <property type="project" value="InterPro"/>
</dbReference>
<keyword evidence="1" id="KW-0233">DNA recombination</keyword>
<dbReference type="OrthoDB" id="5599845at2759"/>
<keyword evidence="1" id="KW-0378">Hydrolase</keyword>
<reference evidence="3" key="1">
    <citation type="submission" date="2021-03" db="EMBL/GenBank/DDBJ databases">
        <title>Draft genome sequence of rust myrtle Austropuccinia psidii MF-1, a brazilian biotype.</title>
        <authorList>
            <person name="Quecine M.C."/>
            <person name="Pachon D.M.R."/>
            <person name="Bonatelli M.L."/>
            <person name="Correr F.H."/>
            <person name="Franceschini L.M."/>
            <person name="Leite T.F."/>
            <person name="Margarido G.R.A."/>
            <person name="Almeida C.A."/>
            <person name="Ferrarezi J.A."/>
            <person name="Labate C.A."/>
        </authorList>
    </citation>
    <scope>NUCLEOTIDE SEQUENCE</scope>
    <source>
        <strain evidence="3">MF-1</strain>
    </source>
</reference>
<comment type="similarity">
    <text evidence="1">Belongs to the helicase family.</text>
</comment>
<dbReference type="EMBL" id="AVOT02121938">
    <property type="protein sequence ID" value="MBW0585774.1"/>
    <property type="molecule type" value="Genomic_DNA"/>
</dbReference>
<accession>A0A9Q3KU79</accession>
<dbReference type="Proteomes" id="UP000765509">
    <property type="component" value="Unassembled WGS sequence"/>
</dbReference>
<gene>
    <name evidence="3" type="ORF">O181_125489</name>
</gene>
<dbReference type="GO" id="GO:0016787">
    <property type="term" value="F:hydrolase activity"/>
    <property type="evidence" value="ECO:0007669"/>
    <property type="project" value="UniProtKB-KW"/>
</dbReference>
<dbReference type="GO" id="GO:0005524">
    <property type="term" value="F:ATP binding"/>
    <property type="evidence" value="ECO:0007669"/>
    <property type="project" value="UniProtKB-KW"/>
</dbReference>
<evidence type="ECO:0000313" key="3">
    <source>
        <dbReference type="EMBL" id="MBW0585774.1"/>
    </source>
</evidence>
<keyword evidence="1" id="KW-0347">Helicase</keyword>
<keyword evidence="1" id="KW-0227">DNA damage</keyword>
<keyword evidence="1" id="KW-0067">ATP-binding</keyword>
<dbReference type="Gene3D" id="3.40.50.300">
    <property type="entry name" value="P-loop containing nucleotide triphosphate hydrolases"/>
    <property type="match status" value="1"/>
</dbReference>
<comment type="caution">
    <text evidence="3">The sequence shown here is derived from an EMBL/GenBank/DDBJ whole genome shotgun (WGS) entry which is preliminary data.</text>
</comment>
<comment type="cofactor">
    <cofactor evidence="1">
        <name>Mg(2+)</name>
        <dbReference type="ChEBI" id="CHEBI:18420"/>
    </cofactor>
</comment>
<protein>
    <recommendedName>
        <fullName evidence="1">ATP-dependent DNA helicase</fullName>
        <ecNumber evidence="1">5.6.2.3</ecNumber>
    </recommendedName>
</protein>
<dbReference type="Pfam" id="PF05970">
    <property type="entry name" value="PIF1"/>
    <property type="match status" value="1"/>
</dbReference>
<proteinExistence type="inferred from homology"/>
<dbReference type="PANTHER" id="PTHR10492:SF57">
    <property type="entry name" value="ATP-DEPENDENT DNA HELICASE"/>
    <property type="match status" value="1"/>
</dbReference>
<dbReference type="GO" id="GO:0043139">
    <property type="term" value="F:5'-3' DNA helicase activity"/>
    <property type="evidence" value="ECO:0007669"/>
    <property type="project" value="UniProtKB-EC"/>
</dbReference>
<keyword evidence="1" id="KW-0234">DNA repair</keyword>
<dbReference type="PANTHER" id="PTHR10492">
    <property type="match status" value="1"/>
</dbReference>
<keyword evidence="4" id="KW-1185">Reference proteome</keyword>
<dbReference type="GO" id="GO:0006310">
    <property type="term" value="P:DNA recombination"/>
    <property type="evidence" value="ECO:0007669"/>
    <property type="project" value="UniProtKB-KW"/>
</dbReference>
<feature type="domain" description="DNA helicase Pif1-like DEAD-box helicase" evidence="2">
    <location>
        <begin position="4"/>
        <end position="107"/>
    </location>
</feature>
<comment type="catalytic activity">
    <reaction evidence="1">
        <text>ATP + H2O = ADP + phosphate + H(+)</text>
        <dbReference type="Rhea" id="RHEA:13065"/>
        <dbReference type="ChEBI" id="CHEBI:15377"/>
        <dbReference type="ChEBI" id="CHEBI:15378"/>
        <dbReference type="ChEBI" id="CHEBI:30616"/>
        <dbReference type="ChEBI" id="CHEBI:43474"/>
        <dbReference type="ChEBI" id="CHEBI:456216"/>
        <dbReference type="EC" id="5.6.2.3"/>
    </reaction>
</comment>
<dbReference type="GO" id="GO:0006281">
    <property type="term" value="P:DNA repair"/>
    <property type="evidence" value="ECO:0007669"/>
    <property type="project" value="UniProtKB-KW"/>
</dbReference>
<evidence type="ECO:0000256" key="1">
    <source>
        <dbReference type="RuleBase" id="RU363044"/>
    </source>
</evidence>
<name>A0A9Q3KU79_9BASI</name>
<dbReference type="InterPro" id="IPR027417">
    <property type="entry name" value="P-loop_NTPase"/>
</dbReference>
<dbReference type="InterPro" id="IPR010285">
    <property type="entry name" value="DNA_helicase_pif1-like_DEAD"/>
</dbReference>
<dbReference type="EC" id="5.6.2.3" evidence="1"/>